<accession>A0ABR1ZI09</accession>
<feature type="signal peptide" evidence="2">
    <location>
        <begin position="1"/>
        <end position="18"/>
    </location>
</feature>
<keyword evidence="1" id="KW-1133">Transmembrane helix</keyword>
<keyword evidence="2" id="KW-0732">Signal</keyword>
<feature type="chain" id="PRO_5047325052" evidence="2">
    <location>
        <begin position="19"/>
        <end position="86"/>
    </location>
</feature>
<keyword evidence="1" id="KW-0812">Transmembrane</keyword>
<gene>
    <name evidence="3" type="ORF">V6N12_013976</name>
</gene>
<sequence>MRLVTSVVILVSPADCFAYCCCCMFPMGTDDQSQASSRPLSYAILVSSFLSGVICVIGFMCTIILRICGVEYGLVYLLTIVCWLLI</sequence>
<keyword evidence="1" id="KW-0472">Membrane</keyword>
<protein>
    <submittedName>
        <fullName evidence="3">Uncharacterized protein</fullName>
    </submittedName>
</protein>
<name>A0ABR1ZI09_9ROSI</name>
<reference evidence="3 4" key="1">
    <citation type="journal article" date="2024" name="G3 (Bethesda)">
        <title>Genome assembly of Hibiscus sabdariffa L. provides insights into metabolisms of medicinal natural products.</title>
        <authorList>
            <person name="Kim T."/>
        </authorList>
    </citation>
    <scope>NUCLEOTIDE SEQUENCE [LARGE SCALE GENOMIC DNA]</scope>
    <source>
        <strain evidence="3">TK-2024</strain>
        <tissue evidence="3">Old leaves</tissue>
    </source>
</reference>
<evidence type="ECO:0000313" key="3">
    <source>
        <dbReference type="EMBL" id="KAK8479867.1"/>
    </source>
</evidence>
<dbReference type="EMBL" id="JBBPBM010002190">
    <property type="protein sequence ID" value="KAK8479867.1"/>
    <property type="molecule type" value="Genomic_DNA"/>
</dbReference>
<evidence type="ECO:0000256" key="1">
    <source>
        <dbReference type="SAM" id="Phobius"/>
    </source>
</evidence>
<evidence type="ECO:0000256" key="2">
    <source>
        <dbReference type="SAM" id="SignalP"/>
    </source>
</evidence>
<dbReference type="Proteomes" id="UP001472677">
    <property type="component" value="Unassembled WGS sequence"/>
</dbReference>
<comment type="caution">
    <text evidence="3">The sequence shown here is derived from an EMBL/GenBank/DDBJ whole genome shotgun (WGS) entry which is preliminary data.</text>
</comment>
<feature type="transmembrane region" description="Helical" evidence="1">
    <location>
        <begin position="42"/>
        <end position="65"/>
    </location>
</feature>
<proteinExistence type="predicted"/>
<organism evidence="3 4">
    <name type="scientific">Hibiscus sabdariffa</name>
    <name type="common">roselle</name>
    <dbReference type="NCBI Taxonomy" id="183260"/>
    <lineage>
        <taxon>Eukaryota</taxon>
        <taxon>Viridiplantae</taxon>
        <taxon>Streptophyta</taxon>
        <taxon>Embryophyta</taxon>
        <taxon>Tracheophyta</taxon>
        <taxon>Spermatophyta</taxon>
        <taxon>Magnoliopsida</taxon>
        <taxon>eudicotyledons</taxon>
        <taxon>Gunneridae</taxon>
        <taxon>Pentapetalae</taxon>
        <taxon>rosids</taxon>
        <taxon>malvids</taxon>
        <taxon>Malvales</taxon>
        <taxon>Malvaceae</taxon>
        <taxon>Malvoideae</taxon>
        <taxon>Hibiscus</taxon>
    </lineage>
</organism>
<keyword evidence="4" id="KW-1185">Reference proteome</keyword>
<evidence type="ECO:0000313" key="4">
    <source>
        <dbReference type="Proteomes" id="UP001472677"/>
    </source>
</evidence>